<evidence type="ECO:0000256" key="6">
    <source>
        <dbReference type="SAM" id="Phobius"/>
    </source>
</evidence>
<keyword evidence="9" id="KW-1185">Reference proteome</keyword>
<evidence type="ECO:0000259" key="7">
    <source>
        <dbReference type="Pfam" id="PF00892"/>
    </source>
</evidence>
<reference evidence="9" key="1">
    <citation type="journal article" date="2019" name="Int. J. Syst. Evol. Microbiol.">
        <title>The Global Catalogue of Microorganisms (GCM) 10K type strain sequencing project: providing services to taxonomists for standard genome sequencing and annotation.</title>
        <authorList>
            <consortium name="The Broad Institute Genomics Platform"/>
            <consortium name="The Broad Institute Genome Sequencing Center for Infectious Disease"/>
            <person name="Wu L."/>
            <person name="Ma J."/>
        </authorList>
    </citation>
    <scope>NUCLEOTIDE SEQUENCE [LARGE SCALE GENOMIC DNA]</scope>
    <source>
        <strain evidence="9">KCTC 33842</strain>
    </source>
</reference>
<sequence length="288" mass="29281">MTVTAPAVSAPDRRAGLIWALVAALAFSTLGIWGKLATASGLSSFAALTFRFGLVALMLLPFTSRGLSWAARGRMLGVGVVYALATTCFFGALDRVSAGTTGLLLYLAPAFVVLFGWLLGRTPGRHQLGAVALAAAGLGLVVGLPAPTDRDPLGLLLGAGAGALYAAYLMASERWLADTPALGNTAHVALCAALYFGALAVLGEGLQVPTGAQWLPVLGLALIPTLIAVPALYGAVRHLGAAQASLLGTLEPLFTVALAFLVLHEPLRPAALLGGALILGGAALSQRR</sequence>
<name>A0ABW5P3D0_9DEIO</name>
<feature type="transmembrane region" description="Helical" evidence="6">
    <location>
        <begin position="245"/>
        <end position="263"/>
    </location>
</feature>
<feature type="domain" description="EamA" evidence="7">
    <location>
        <begin position="153"/>
        <end position="284"/>
    </location>
</feature>
<dbReference type="Proteomes" id="UP001597475">
    <property type="component" value="Unassembled WGS sequence"/>
</dbReference>
<keyword evidence="2" id="KW-1003">Cell membrane</keyword>
<evidence type="ECO:0000256" key="2">
    <source>
        <dbReference type="ARBA" id="ARBA00022475"/>
    </source>
</evidence>
<keyword evidence="3 6" id="KW-0812">Transmembrane</keyword>
<dbReference type="RefSeq" id="WP_386844731.1">
    <property type="nucleotide sequence ID" value="NZ_JBHUMK010000036.1"/>
</dbReference>
<feature type="transmembrane region" description="Helical" evidence="6">
    <location>
        <begin position="42"/>
        <end position="63"/>
    </location>
</feature>
<dbReference type="PANTHER" id="PTHR42920">
    <property type="entry name" value="OS03G0707200 PROTEIN-RELATED"/>
    <property type="match status" value="1"/>
</dbReference>
<feature type="transmembrane region" description="Helical" evidence="6">
    <location>
        <begin position="99"/>
        <end position="119"/>
    </location>
</feature>
<accession>A0ABW5P3D0</accession>
<gene>
    <name evidence="8" type="ORF">ACFSR9_08085</name>
</gene>
<organism evidence="8 9">
    <name type="scientific">Deinococcus taklimakanensis</name>
    <dbReference type="NCBI Taxonomy" id="536443"/>
    <lineage>
        <taxon>Bacteria</taxon>
        <taxon>Thermotogati</taxon>
        <taxon>Deinococcota</taxon>
        <taxon>Deinococci</taxon>
        <taxon>Deinococcales</taxon>
        <taxon>Deinococcaceae</taxon>
        <taxon>Deinococcus</taxon>
    </lineage>
</organism>
<dbReference type="InterPro" id="IPR037185">
    <property type="entry name" value="EmrE-like"/>
</dbReference>
<proteinExistence type="predicted"/>
<evidence type="ECO:0000313" key="9">
    <source>
        <dbReference type="Proteomes" id="UP001597475"/>
    </source>
</evidence>
<comment type="caution">
    <text evidence="8">The sequence shown here is derived from an EMBL/GenBank/DDBJ whole genome shotgun (WGS) entry which is preliminary data.</text>
</comment>
<dbReference type="Pfam" id="PF00892">
    <property type="entry name" value="EamA"/>
    <property type="match status" value="2"/>
</dbReference>
<feature type="transmembrane region" description="Helical" evidence="6">
    <location>
        <begin position="182"/>
        <end position="202"/>
    </location>
</feature>
<evidence type="ECO:0000313" key="8">
    <source>
        <dbReference type="EMBL" id="MFD2609391.1"/>
    </source>
</evidence>
<keyword evidence="4 6" id="KW-1133">Transmembrane helix</keyword>
<keyword evidence="5 6" id="KW-0472">Membrane</keyword>
<dbReference type="PANTHER" id="PTHR42920:SF5">
    <property type="entry name" value="EAMA DOMAIN-CONTAINING PROTEIN"/>
    <property type="match status" value="1"/>
</dbReference>
<comment type="subcellular location">
    <subcellularLocation>
        <location evidence="1">Cell membrane</location>
        <topology evidence="1">Multi-pass membrane protein</topology>
    </subcellularLocation>
</comment>
<evidence type="ECO:0000256" key="1">
    <source>
        <dbReference type="ARBA" id="ARBA00004651"/>
    </source>
</evidence>
<feature type="transmembrane region" description="Helical" evidence="6">
    <location>
        <begin position="214"/>
        <end position="233"/>
    </location>
</feature>
<dbReference type="EMBL" id="JBHUMK010000036">
    <property type="protein sequence ID" value="MFD2609391.1"/>
    <property type="molecule type" value="Genomic_DNA"/>
</dbReference>
<evidence type="ECO:0000256" key="3">
    <source>
        <dbReference type="ARBA" id="ARBA00022692"/>
    </source>
</evidence>
<dbReference type="SUPFAM" id="SSF103481">
    <property type="entry name" value="Multidrug resistance efflux transporter EmrE"/>
    <property type="match status" value="2"/>
</dbReference>
<dbReference type="InterPro" id="IPR051258">
    <property type="entry name" value="Diverse_Substrate_Transporter"/>
</dbReference>
<evidence type="ECO:0000256" key="4">
    <source>
        <dbReference type="ARBA" id="ARBA00022989"/>
    </source>
</evidence>
<dbReference type="InterPro" id="IPR000620">
    <property type="entry name" value="EamA_dom"/>
</dbReference>
<feature type="domain" description="EamA" evidence="7">
    <location>
        <begin position="15"/>
        <end position="142"/>
    </location>
</feature>
<protein>
    <submittedName>
        <fullName evidence="8">DMT family transporter</fullName>
    </submittedName>
</protein>
<feature type="transmembrane region" description="Helical" evidence="6">
    <location>
        <begin position="16"/>
        <end position="36"/>
    </location>
</feature>
<feature type="transmembrane region" description="Helical" evidence="6">
    <location>
        <begin position="152"/>
        <end position="170"/>
    </location>
</feature>
<evidence type="ECO:0000256" key="5">
    <source>
        <dbReference type="ARBA" id="ARBA00023136"/>
    </source>
</evidence>
<feature type="transmembrane region" description="Helical" evidence="6">
    <location>
        <begin position="128"/>
        <end position="146"/>
    </location>
</feature>
<feature type="transmembrane region" description="Helical" evidence="6">
    <location>
        <begin position="75"/>
        <end position="93"/>
    </location>
</feature>